<dbReference type="AlphaFoldDB" id="A0AAD3DJQ3"/>
<dbReference type="SUPFAM" id="SSF48371">
    <property type="entry name" value="ARM repeat"/>
    <property type="match status" value="1"/>
</dbReference>
<dbReference type="GO" id="GO:0072344">
    <property type="term" value="P:rescue of stalled ribosome"/>
    <property type="evidence" value="ECO:0007669"/>
    <property type="project" value="UniProtKB-UniRule"/>
</dbReference>
<dbReference type="Proteomes" id="UP001054857">
    <property type="component" value="Unassembled WGS sequence"/>
</dbReference>
<protein>
    <recommendedName>
        <fullName evidence="1">E3 ubiquitin-protein ligase listerin</fullName>
        <ecNumber evidence="1">2.3.2.27</ecNumber>
    </recommendedName>
    <alternativeName>
        <fullName evidence="1">RING-type E3 ubiquitin transferase listerin</fullName>
    </alternativeName>
</protein>
<keyword evidence="1" id="KW-0833">Ubl conjugation pathway</keyword>
<dbReference type="InterPro" id="IPR054476">
    <property type="entry name" value="Ltn1_N"/>
</dbReference>
<comment type="pathway">
    <text evidence="1">Protein modification; protein ubiquitination.</text>
</comment>
<evidence type="ECO:0000259" key="2">
    <source>
        <dbReference type="Pfam" id="PF22958"/>
    </source>
</evidence>
<organism evidence="3 4">
    <name type="scientific">Astrephomene gubernaculifera</name>
    <dbReference type="NCBI Taxonomy" id="47775"/>
    <lineage>
        <taxon>Eukaryota</taxon>
        <taxon>Viridiplantae</taxon>
        <taxon>Chlorophyta</taxon>
        <taxon>core chlorophytes</taxon>
        <taxon>Chlorophyceae</taxon>
        <taxon>CS clade</taxon>
        <taxon>Chlamydomonadales</taxon>
        <taxon>Astrephomenaceae</taxon>
        <taxon>Astrephomene</taxon>
    </lineage>
</organism>
<accession>A0AAD3DJQ3</accession>
<dbReference type="EC" id="2.3.2.27" evidence="1"/>
<keyword evidence="4" id="KW-1185">Reference proteome</keyword>
<dbReference type="Gene3D" id="1.25.10.10">
    <property type="entry name" value="Leucine-rich Repeat Variant"/>
    <property type="match status" value="1"/>
</dbReference>
<evidence type="ECO:0000313" key="3">
    <source>
        <dbReference type="EMBL" id="GFR43125.1"/>
    </source>
</evidence>
<gene>
    <name evidence="3" type="ORF">Agub_g4131</name>
</gene>
<feature type="domain" description="E3 ubiquitin-protein ligase listerin N-terminal" evidence="2">
    <location>
        <begin position="85"/>
        <end position="391"/>
    </location>
</feature>
<dbReference type="GO" id="GO:0061630">
    <property type="term" value="F:ubiquitin protein ligase activity"/>
    <property type="evidence" value="ECO:0007669"/>
    <property type="project" value="UniProtKB-UniRule"/>
</dbReference>
<comment type="catalytic activity">
    <reaction evidence="1">
        <text>S-ubiquitinyl-[E2 ubiquitin-conjugating enzyme]-L-cysteine + [acceptor protein]-L-lysine = [E2 ubiquitin-conjugating enzyme]-L-cysteine + N(6)-ubiquitinyl-[acceptor protein]-L-lysine.</text>
        <dbReference type="EC" id="2.3.2.27"/>
    </reaction>
</comment>
<keyword evidence="1" id="KW-0808">Transferase</keyword>
<keyword evidence="1" id="KW-0863">Zinc-finger</keyword>
<name>A0AAD3DJQ3_9CHLO</name>
<dbReference type="InterPro" id="IPR011989">
    <property type="entry name" value="ARM-like"/>
</dbReference>
<comment type="similarity">
    <text evidence="1">Belongs to the LTN1 family.</text>
</comment>
<dbReference type="EMBL" id="BMAR01000005">
    <property type="protein sequence ID" value="GFR43125.1"/>
    <property type="molecule type" value="Genomic_DNA"/>
</dbReference>
<dbReference type="InterPro" id="IPR016024">
    <property type="entry name" value="ARM-type_fold"/>
</dbReference>
<dbReference type="PANTHER" id="PTHR12389">
    <property type="entry name" value="ZINC FINGER PROTEIN 294"/>
    <property type="match status" value="1"/>
</dbReference>
<dbReference type="PANTHER" id="PTHR12389:SF0">
    <property type="entry name" value="E3 UBIQUITIN-PROTEIN LIGASE LISTERIN"/>
    <property type="match status" value="1"/>
</dbReference>
<keyword evidence="1" id="KW-0479">Metal-binding</keyword>
<proteinExistence type="inferred from homology"/>
<evidence type="ECO:0000313" key="4">
    <source>
        <dbReference type="Proteomes" id="UP001054857"/>
    </source>
</evidence>
<keyword evidence="1" id="KW-0862">Zinc</keyword>
<comment type="subunit">
    <text evidence="1">Component of the ribosome quality control complex (RQC).</text>
</comment>
<dbReference type="GO" id="GO:0043023">
    <property type="term" value="F:ribosomal large subunit binding"/>
    <property type="evidence" value="ECO:0007669"/>
    <property type="project" value="TreeGrafter"/>
</dbReference>
<comment type="function">
    <text evidence="1">E3 ubiquitin-protein ligase. Component of the ribosome quality control complex (RQC), a ribosome-associated complex that mediates ubiquitination and extraction of incompletely synthesized nascent chains for proteasomal degradation.</text>
</comment>
<dbReference type="GO" id="GO:0005829">
    <property type="term" value="C:cytosol"/>
    <property type="evidence" value="ECO:0007669"/>
    <property type="project" value="UniProtKB-UniRule"/>
</dbReference>
<dbReference type="InterPro" id="IPR039795">
    <property type="entry name" value="LTN1/Rkr1"/>
</dbReference>
<reference evidence="3 4" key="1">
    <citation type="journal article" date="2021" name="Sci. Rep.">
        <title>Genome sequencing of the multicellular alga Astrephomene provides insights into convergent evolution of germ-soma differentiation.</title>
        <authorList>
            <person name="Yamashita S."/>
            <person name="Yamamoto K."/>
            <person name="Matsuzaki R."/>
            <person name="Suzuki S."/>
            <person name="Yamaguchi H."/>
            <person name="Hirooka S."/>
            <person name="Minakuchi Y."/>
            <person name="Miyagishima S."/>
            <person name="Kawachi M."/>
            <person name="Toyoda A."/>
            <person name="Nozaki H."/>
        </authorList>
    </citation>
    <scope>NUCLEOTIDE SEQUENCE [LARGE SCALE GENOMIC DNA]</scope>
    <source>
        <strain evidence="3 4">NIES-4017</strain>
    </source>
</reference>
<dbReference type="GO" id="GO:1990112">
    <property type="term" value="C:RQC complex"/>
    <property type="evidence" value="ECO:0007669"/>
    <property type="project" value="UniProtKB-UniRule"/>
</dbReference>
<dbReference type="GO" id="GO:0008270">
    <property type="term" value="F:zinc ion binding"/>
    <property type="evidence" value="ECO:0007669"/>
    <property type="project" value="UniProtKB-KW"/>
</dbReference>
<dbReference type="GO" id="GO:1990116">
    <property type="term" value="P:ribosome-associated ubiquitin-dependent protein catabolic process"/>
    <property type="evidence" value="ECO:0007669"/>
    <property type="project" value="UniProtKB-UniRule"/>
</dbReference>
<evidence type="ECO:0000256" key="1">
    <source>
        <dbReference type="RuleBase" id="RU367090"/>
    </source>
</evidence>
<dbReference type="Pfam" id="PF22958">
    <property type="entry name" value="Ltn1_1st"/>
    <property type="match status" value="1"/>
</dbReference>
<sequence>MGKDTKSDRRPNAPSSSARAAVVLASKAGGFVLGGLAGATASSPGFGFGDPTACFLTNSGPTSASSSAAGSRYASGDVTLPLQVDGEIAQCFRHLSKKDSTTKIKALQNLRALLPSRSTTDLLAALSPWVYVYSRLILDSSRVVRQDTAATLATVLQLLGKAVAPQLKSLMGPWWLAMHDTYPDAADASRAAFAAMFPEPRRQLDVVLYCRNELVLYLMDQLAATPQQLGDPRKDSAEELEDRHERVQAGCMAALAALVDRLATPAAGGRQPAAAESAGAAVASAGTSAAPAAAGSASATERAAVAAGREELLASISDVICRPGFWKDTAGAKSTAIRRASYGLAGCVALRAPELLSGCLAESAVCVLGALGEKEAANHGAMWEAVLAYGKCCLGRCWARGRRCWRRCWEACGRACGTRRVAAGPPSPPVWQPTGSA</sequence>
<comment type="caution">
    <text evidence="3">The sequence shown here is derived from an EMBL/GenBank/DDBJ whole genome shotgun (WGS) entry which is preliminary data.</text>
</comment>